<dbReference type="CDD" id="cd03057">
    <property type="entry name" value="GST_N_Beta"/>
    <property type="match status" value="1"/>
</dbReference>
<feature type="domain" description="GST C-terminal" evidence="2">
    <location>
        <begin position="85"/>
        <end position="204"/>
    </location>
</feature>
<dbReference type="InterPro" id="IPR040079">
    <property type="entry name" value="Glutathione_S-Trfase"/>
</dbReference>
<keyword evidence="4" id="KW-1185">Reference proteome</keyword>
<comment type="caution">
    <text evidence="3">The sequence shown here is derived from an EMBL/GenBank/DDBJ whole genome shotgun (WGS) entry which is preliminary data.</text>
</comment>
<dbReference type="SFLD" id="SFLDG01150">
    <property type="entry name" value="Main.1:_Beta-like"/>
    <property type="match status" value="1"/>
</dbReference>
<dbReference type="SFLD" id="SFLDG00358">
    <property type="entry name" value="Main_(cytGST)"/>
    <property type="match status" value="1"/>
</dbReference>
<dbReference type="SUPFAM" id="SSF52833">
    <property type="entry name" value="Thioredoxin-like"/>
    <property type="match status" value="1"/>
</dbReference>
<dbReference type="PANTHER" id="PTHR44051">
    <property type="entry name" value="GLUTATHIONE S-TRANSFERASE-RELATED"/>
    <property type="match status" value="1"/>
</dbReference>
<dbReference type="AlphaFoldDB" id="A0A8J6Q320"/>
<dbReference type="InterPro" id="IPR036249">
    <property type="entry name" value="Thioredoxin-like_sf"/>
</dbReference>
<dbReference type="InterPro" id="IPR010987">
    <property type="entry name" value="Glutathione-S-Trfase_C-like"/>
</dbReference>
<dbReference type="SUPFAM" id="SSF47616">
    <property type="entry name" value="GST C-terminal domain-like"/>
    <property type="match status" value="1"/>
</dbReference>
<dbReference type="InterPro" id="IPR036282">
    <property type="entry name" value="Glutathione-S-Trfase_C_sf"/>
</dbReference>
<dbReference type="PROSITE" id="PS50404">
    <property type="entry name" value="GST_NTER"/>
    <property type="match status" value="1"/>
</dbReference>
<evidence type="ECO:0000313" key="4">
    <source>
        <dbReference type="Proteomes" id="UP000643405"/>
    </source>
</evidence>
<reference evidence="3" key="1">
    <citation type="submission" date="2020-09" db="EMBL/GenBank/DDBJ databases">
        <title>Genome seq and assembly of Tianweitania sp.</title>
        <authorList>
            <person name="Chhetri G."/>
        </authorList>
    </citation>
    <scope>NUCLEOTIDE SEQUENCE</scope>
    <source>
        <strain evidence="3">Rool2</strain>
    </source>
</reference>
<dbReference type="EMBL" id="JACVVX010000003">
    <property type="protein sequence ID" value="MBD0415175.1"/>
    <property type="molecule type" value="Genomic_DNA"/>
</dbReference>
<dbReference type="PANTHER" id="PTHR44051:SF8">
    <property type="entry name" value="GLUTATHIONE S-TRANSFERASE GSTA"/>
    <property type="match status" value="1"/>
</dbReference>
<protein>
    <submittedName>
        <fullName evidence="3">Glutathione S-transferase N-terminal domain-containing protein</fullName>
    </submittedName>
</protein>
<evidence type="ECO:0000259" key="2">
    <source>
        <dbReference type="PROSITE" id="PS50405"/>
    </source>
</evidence>
<dbReference type="Pfam" id="PF02798">
    <property type="entry name" value="GST_N"/>
    <property type="match status" value="1"/>
</dbReference>
<dbReference type="PROSITE" id="PS50405">
    <property type="entry name" value="GST_CTER"/>
    <property type="match status" value="1"/>
</dbReference>
<dbReference type="SFLD" id="SFLDS00019">
    <property type="entry name" value="Glutathione_Transferase_(cytos"/>
    <property type="match status" value="1"/>
</dbReference>
<dbReference type="InterPro" id="IPR004045">
    <property type="entry name" value="Glutathione_S-Trfase_N"/>
</dbReference>
<feature type="domain" description="GST N-terminal" evidence="1">
    <location>
        <begin position="1"/>
        <end position="80"/>
    </location>
</feature>
<accession>A0A8J6Q320</accession>
<dbReference type="RefSeq" id="WP_188164615.1">
    <property type="nucleotide sequence ID" value="NZ_JACVVX010000003.1"/>
</dbReference>
<dbReference type="Gene3D" id="1.20.1050.10">
    <property type="match status" value="1"/>
</dbReference>
<gene>
    <name evidence="3" type="ORF">ICI42_10965</name>
</gene>
<dbReference type="Proteomes" id="UP000643405">
    <property type="component" value="Unassembled WGS sequence"/>
</dbReference>
<evidence type="ECO:0000259" key="1">
    <source>
        <dbReference type="PROSITE" id="PS50404"/>
    </source>
</evidence>
<sequence length="204" mass="23024">MKLFYMPNTCSMGIHLLLEEIGKPYEKEKIDFASQQQYSETYKALNPKSKVPALQVDNGQVLTEWPAIAFYLARSNPEAKLLPDDALAQARVMELVDYITATVHMQGFTRFARPGNFSPDESTHEAVKARGLELFGNGFKIIAPQLKQPYALGDFTIADAALFYVEHWAVRRAGLTLPDACQRHYNTMLERPAVKRMLEREAAA</sequence>
<organism evidence="3 4">
    <name type="scientific">Oryzicola mucosus</name>
    <dbReference type="NCBI Taxonomy" id="2767425"/>
    <lineage>
        <taxon>Bacteria</taxon>
        <taxon>Pseudomonadati</taxon>
        <taxon>Pseudomonadota</taxon>
        <taxon>Alphaproteobacteria</taxon>
        <taxon>Hyphomicrobiales</taxon>
        <taxon>Phyllobacteriaceae</taxon>
        <taxon>Oryzicola</taxon>
    </lineage>
</organism>
<name>A0A8J6Q320_9HYPH</name>
<evidence type="ECO:0000313" key="3">
    <source>
        <dbReference type="EMBL" id="MBD0415175.1"/>
    </source>
</evidence>
<proteinExistence type="predicted"/>
<dbReference type="Gene3D" id="3.40.30.10">
    <property type="entry name" value="Glutaredoxin"/>
    <property type="match status" value="1"/>
</dbReference>